<dbReference type="InterPro" id="IPR008965">
    <property type="entry name" value="CBM2/CBM3_carb-bd_dom_sf"/>
</dbReference>
<dbReference type="SUPFAM" id="SSF49384">
    <property type="entry name" value="Carbohydrate-binding domain"/>
    <property type="match status" value="1"/>
</dbReference>
<evidence type="ECO:0000313" key="6">
    <source>
        <dbReference type="EMBL" id="TQM78439.1"/>
    </source>
</evidence>
<protein>
    <submittedName>
        <fullName evidence="6">Fibronectin type III domain protein</fullName>
    </submittedName>
</protein>
<dbReference type="AlphaFoldDB" id="A0A543J6H5"/>
<keyword evidence="2" id="KW-0378">Hydrolase</keyword>
<evidence type="ECO:0000259" key="4">
    <source>
        <dbReference type="PROSITE" id="PS50853"/>
    </source>
</evidence>
<dbReference type="CDD" id="cd00063">
    <property type="entry name" value="FN3"/>
    <property type="match status" value="1"/>
</dbReference>
<dbReference type="InterPro" id="IPR039448">
    <property type="entry name" value="Beta_helix"/>
</dbReference>
<dbReference type="Proteomes" id="UP000316628">
    <property type="component" value="Unassembled WGS sequence"/>
</dbReference>
<keyword evidence="3" id="KW-0624">Polysaccharide degradation</keyword>
<reference evidence="6 7" key="1">
    <citation type="submission" date="2019-06" db="EMBL/GenBank/DDBJ databases">
        <title>Sequencing the genomes of 1000 actinobacteria strains.</title>
        <authorList>
            <person name="Klenk H.-P."/>
        </authorList>
    </citation>
    <scope>NUCLEOTIDE SEQUENCE [LARGE SCALE GENOMIC DNA]</scope>
    <source>
        <strain evidence="6 7">DSM 45456</strain>
    </source>
</reference>
<dbReference type="PROSITE" id="PS50853">
    <property type="entry name" value="FN3"/>
    <property type="match status" value="1"/>
</dbReference>
<dbReference type="Gene3D" id="2.60.40.290">
    <property type="match status" value="1"/>
</dbReference>
<organism evidence="6 7">
    <name type="scientific">Saccharothrix saharensis</name>
    <dbReference type="NCBI Taxonomy" id="571190"/>
    <lineage>
        <taxon>Bacteria</taxon>
        <taxon>Bacillati</taxon>
        <taxon>Actinomycetota</taxon>
        <taxon>Actinomycetes</taxon>
        <taxon>Pseudonocardiales</taxon>
        <taxon>Pseudonocardiaceae</taxon>
        <taxon>Saccharothrix</taxon>
    </lineage>
</organism>
<dbReference type="Pfam" id="PF13229">
    <property type="entry name" value="Beta_helix"/>
    <property type="match status" value="1"/>
</dbReference>
<name>A0A543J6H5_9PSEU</name>
<dbReference type="SUPFAM" id="SSF49265">
    <property type="entry name" value="Fibronectin type III"/>
    <property type="match status" value="1"/>
</dbReference>
<dbReference type="InterPro" id="IPR003961">
    <property type="entry name" value="FN3_dom"/>
</dbReference>
<keyword evidence="2" id="KW-0326">Glycosidase</keyword>
<dbReference type="GO" id="GO:0030247">
    <property type="term" value="F:polysaccharide binding"/>
    <property type="evidence" value="ECO:0007669"/>
    <property type="project" value="UniProtKB-UniRule"/>
</dbReference>
<dbReference type="InterPro" id="IPR001919">
    <property type="entry name" value="CBD2"/>
</dbReference>
<dbReference type="SMART" id="SM00637">
    <property type="entry name" value="CBD_II"/>
    <property type="match status" value="1"/>
</dbReference>
<dbReference type="EMBL" id="VFPP01000001">
    <property type="protein sequence ID" value="TQM78439.1"/>
    <property type="molecule type" value="Genomic_DNA"/>
</dbReference>
<dbReference type="Pfam" id="PF00041">
    <property type="entry name" value="fn3"/>
    <property type="match status" value="1"/>
</dbReference>
<dbReference type="GO" id="GO:0004553">
    <property type="term" value="F:hydrolase activity, hydrolyzing O-glycosyl compounds"/>
    <property type="evidence" value="ECO:0007669"/>
    <property type="project" value="InterPro"/>
</dbReference>
<feature type="domain" description="Fibronectin type-III" evidence="4">
    <location>
        <begin position="169"/>
        <end position="254"/>
    </location>
</feature>
<dbReference type="Pfam" id="PF00553">
    <property type="entry name" value="CBM_2"/>
    <property type="match status" value="1"/>
</dbReference>
<accession>A0A543J6H5</accession>
<evidence type="ECO:0000256" key="3">
    <source>
        <dbReference type="ARBA" id="ARBA00023326"/>
    </source>
</evidence>
<keyword evidence="1" id="KW-0119">Carbohydrate metabolism</keyword>
<evidence type="ECO:0000313" key="7">
    <source>
        <dbReference type="Proteomes" id="UP000316628"/>
    </source>
</evidence>
<dbReference type="InterPro" id="IPR011050">
    <property type="entry name" value="Pectin_lyase_fold/virulence"/>
</dbReference>
<comment type="caution">
    <text evidence="6">The sequence shown here is derived from an EMBL/GenBank/DDBJ whole genome shotgun (WGS) entry which is preliminary data.</text>
</comment>
<dbReference type="GO" id="GO:0000272">
    <property type="term" value="P:polysaccharide catabolic process"/>
    <property type="evidence" value="ECO:0007669"/>
    <property type="project" value="UniProtKB-KW"/>
</dbReference>
<dbReference type="Gene3D" id="2.160.20.10">
    <property type="entry name" value="Single-stranded right-handed beta-helix, Pectin lyase-like"/>
    <property type="match status" value="1"/>
</dbReference>
<dbReference type="SUPFAM" id="SSF51126">
    <property type="entry name" value="Pectin lyase-like"/>
    <property type="match status" value="1"/>
</dbReference>
<dbReference type="InterPro" id="IPR012334">
    <property type="entry name" value="Pectin_lyas_fold"/>
</dbReference>
<dbReference type="InterPro" id="IPR013783">
    <property type="entry name" value="Ig-like_fold"/>
</dbReference>
<proteinExistence type="predicted"/>
<dbReference type="PROSITE" id="PS51173">
    <property type="entry name" value="CBM2"/>
    <property type="match status" value="1"/>
</dbReference>
<gene>
    <name evidence="6" type="ORF">FHX81_0708</name>
</gene>
<evidence type="ECO:0000256" key="2">
    <source>
        <dbReference type="ARBA" id="ARBA00023295"/>
    </source>
</evidence>
<feature type="domain" description="CBM2" evidence="5">
    <location>
        <begin position="49"/>
        <end position="158"/>
    </location>
</feature>
<dbReference type="InterPro" id="IPR036116">
    <property type="entry name" value="FN3_sf"/>
</dbReference>
<evidence type="ECO:0000256" key="1">
    <source>
        <dbReference type="ARBA" id="ARBA00023277"/>
    </source>
</evidence>
<keyword evidence="7" id="KW-1185">Reference proteome</keyword>
<dbReference type="InterPro" id="IPR012291">
    <property type="entry name" value="CBM2_carb-bd_dom_sf"/>
</dbReference>
<evidence type="ECO:0000259" key="5">
    <source>
        <dbReference type="PROSITE" id="PS51173"/>
    </source>
</evidence>
<dbReference type="Gene3D" id="2.60.40.10">
    <property type="entry name" value="Immunoglobulins"/>
    <property type="match status" value="1"/>
</dbReference>
<sequence>MTACRGEAYKERVPGVGRDTPGLGEGFGMRRRVSALCLAVVCAVGVAWSPARAAAAELSAAFSQSSVWSTGYGGRVVLTNSGDAESSGWVVEFDLPPGSSVTNAWNSVLTRDGQRHRFADAGFNGRVRPGGTVSFGFTVTGLGLPTGCTVDGVPCDGGGPAPDTSAPTVPGGVRVTGVTAGSVSLAWDASTDDVGVTAYEVLRGTTVVASTSATAATVAGLLPSTAYAFSVRARDAAGNASGPSAGVTATTGAGGSVVDVSTAAHLQAALASAVPGQTIRMAAGVYRGAFAITRPGTAAAPVTLTGPVDAVLVNDGPSGAGPGCPVPTPGWDPGYGLWLHDAPHWNLAGFTVRESKKGIVADNSHHTVIDRVRVHHVDEEAVHFRRSSADSVLRDSTISHTGLVQPGYGEAVYIGSAASNWDCHGNSGGVDRGDRVQVVGNRIGPGVTAEHVDVKEGTSGGVIRGNTFDGSGISGQNSADSWVDVKGTGYLVEGNTGTFAAPGVFANGYETHNPATTPSFANGCGNVWRDNRSDLGGVGQYAIRITSTSKCAGTPNVVHASNTVTRAVSGLTNIAVTP</sequence>
<dbReference type="SMART" id="SM00060">
    <property type="entry name" value="FN3"/>
    <property type="match status" value="1"/>
</dbReference>